<dbReference type="InterPro" id="IPR003961">
    <property type="entry name" value="FN3_dom"/>
</dbReference>
<organism evidence="2 3">
    <name type="scientific">Acipenser oxyrinchus oxyrinchus</name>
    <dbReference type="NCBI Taxonomy" id="40147"/>
    <lineage>
        <taxon>Eukaryota</taxon>
        <taxon>Metazoa</taxon>
        <taxon>Chordata</taxon>
        <taxon>Craniata</taxon>
        <taxon>Vertebrata</taxon>
        <taxon>Euteleostomi</taxon>
        <taxon>Actinopterygii</taxon>
        <taxon>Chondrostei</taxon>
        <taxon>Acipenseriformes</taxon>
        <taxon>Acipenseridae</taxon>
        <taxon>Acipenser</taxon>
    </lineage>
</organism>
<dbReference type="PROSITE" id="PS50853">
    <property type="entry name" value="FN3"/>
    <property type="match status" value="1"/>
</dbReference>
<dbReference type="CDD" id="cd00063">
    <property type="entry name" value="FN3"/>
    <property type="match status" value="1"/>
</dbReference>
<gene>
    <name evidence="2" type="primary">Ncam1</name>
    <name evidence="2" type="ORF">AOXY_G34507</name>
</gene>
<dbReference type="AlphaFoldDB" id="A0AAD8FQI1"/>
<comment type="caution">
    <text evidence="2">The sequence shown here is derived from an EMBL/GenBank/DDBJ whole genome shotgun (WGS) entry which is preliminary data.</text>
</comment>
<accession>A0AAD8FQI1</accession>
<dbReference type="EMBL" id="JAGXEW010000068">
    <property type="protein sequence ID" value="KAK1150097.1"/>
    <property type="molecule type" value="Genomic_DNA"/>
</dbReference>
<dbReference type="InterPro" id="IPR036116">
    <property type="entry name" value="FN3_sf"/>
</dbReference>
<dbReference type="InterPro" id="IPR013783">
    <property type="entry name" value="Ig-like_fold"/>
</dbReference>
<feature type="non-terminal residue" evidence="2">
    <location>
        <position position="113"/>
    </location>
</feature>
<protein>
    <submittedName>
        <fullName evidence="2">Neural cell adhesion molecule 1-like isoform X3</fullName>
    </submittedName>
</protein>
<reference evidence="2" key="1">
    <citation type="submission" date="2022-02" db="EMBL/GenBank/DDBJ databases">
        <title>Atlantic sturgeon de novo genome assembly.</title>
        <authorList>
            <person name="Stock M."/>
            <person name="Klopp C."/>
            <person name="Guiguen Y."/>
            <person name="Cabau C."/>
            <person name="Parinello H."/>
            <person name="Santidrian Yebra-Pimentel E."/>
            <person name="Kuhl H."/>
            <person name="Dirks R.P."/>
            <person name="Guessner J."/>
            <person name="Wuertz S."/>
            <person name="Du K."/>
            <person name="Schartl M."/>
        </authorList>
    </citation>
    <scope>NUCLEOTIDE SEQUENCE</scope>
    <source>
        <strain evidence="2">STURGEONOMICS-FGT-2020</strain>
        <tissue evidence="2">Whole blood</tissue>
    </source>
</reference>
<dbReference type="Proteomes" id="UP001230051">
    <property type="component" value="Unassembled WGS sequence"/>
</dbReference>
<evidence type="ECO:0000313" key="3">
    <source>
        <dbReference type="Proteomes" id="UP001230051"/>
    </source>
</evidence>
<name>A0AAD8FQI1_ACIOX</name>
<sequence length="113" mass="12584">ENLITITGLRPDTRSELRMSAINGKGQGESSESTLFKTEPVRNADNIFFTGEPSPPKLEGKPYESGNTLKVNWIKQDDGGSPIRHYLVRYRAVSIFGSTDPLQNYTAVCIQCY</sequence>
<proteinExistence type="predicted"/>
<keyword evidence="3" id="KW-1185">Reference proteome</keyword>
<evidence type="ECO:0000259" key="1">
    <source>
        <dbReference type="PROSITE" id="PS50853"/>
    </source>
</evidence>
<dbReference type="SUPFAM" id="SSF49265">
    <property type="entry name" value="Fibronectin type III"/>
    <property type="match status" value="1"/>
</dbReference>
<feature type="domain" description="Fibronectin type-III" evidence="1">
    <location>
        <begin position="1"/>
        <end position="41"/>
    </location>
</feature>
<dbReference type="Gene3D" id="2.60.40.10">
    <property type="entry name" value="Immunoglobulins"/>
    <property type="match status" value="2"/>
</dbReference>
<evidence type="ECO:0000313" key="2">
    <source>
        <dbReference type="EMBL" id="KAK1150097.1"/>
    </source>
</evidence>